<dbReference type="AlphaFoldDB" id="G9X0Q9"/>
<comment type="caution">
    <text evidence="2">The sequence shown here is derived from an EMBL/GenBank/DDBJ whole genome shotgun (WGS) entry which is preliminary data.</text>
</comment>
<name>G9X0Q9_9FIRM</name>
<dbReference type="Proteomes" id="UP000006437">
    <property type="component" value="Unassembled WGS sequence"/>
</dbReference>
<accession>G9X0Q9</accession>
<evidence type="ECO:0000313" key="2">
    <source>
        <dbReference type="EMBL" id="EHL15062.1"/>
    </source>
</evidence>
<keyword evidence="1" id="KW-1133">Transmembrane helix</keyword>
<evidence type="ECO:0000256" key="1">
    <source>
        <dbReference type="SAM" id="Phobius"/>
    </source>
</evidence>
<proteinExistence type="predicted"/>
<sequence>MKKKIFIIMSITIAVIIWILIWYNQDQKYKKYRNVITNEKYVVRLDNKKYEGEITNNYETIKSVPDILELDARIIDKNLGNSFKVGKYNIYTEIVEKDHSVWRFHEPHNPDDVYMDVISGTREFFQNNIKKKNEKISIFEINLLPDINKYDYIFNSIQYKIGNSHGALINISDPDKDTAIIEDVNGNITIIQIYDKTKLDIFDMVANFEVFSADGYRFIDADYRDGIYVDDIVKVIDNGNYKK</sequence>
<evidence type="ECO:0000313" key="3">
    <source>
        <dbReference type="Proteomes" id="UP000006437"/>
    </source>
</evidence>
<dbReference type="EMBL" id="AFZE01000016">
    <property type="protein sequence ID" value="EHL15062.1"/>
    <property type="molecule type" value="Genomic_DNA"/>
</dbReference>
<keyword evidence="1" id="KW-0812">Transmembrane</keyword>
<organism evidence="2 3">
    <name type="scientific">Peptoanaerobacter stomatis</name>
    <dbReference type="NCBI Taxonomy" id="796937"/>
    <lineage>
        <taxon>Bacteria</taxon>
        <taxon>Bacillati</taxon>
        <taxon>Bacillota</taxon>
        <taxon>Clostridia</taxon>
        <taxon>Peptostreptococcales</taxon>
        <taxon>Filifactoraceae</taxon>
        <taxon>Peptoanaerobacter</taxon>
    </lineage>
</organism>
<dbReference type="BioCyc" id="EBAC796937-HMP:GMGH-2003-MONOMER"/>
<feature type="transmembrane region" description="Helical" evidence="1">
    <location>
        <begin position="6"/>
        <end position="23"/>
    </location>
</feature>
<reference evidence="2 3" key="1">
    <citation type="submission" date="2011-08" db="EMBL/GenBank/DDBJ databases">
        <title>The Genome Sequence of Eubacteriaceae bacterium ACC19a.</title>
        <authorList>
            <consortium name="The Broad Institute Genome Sequencing Platform"/>
            <person name="Earl A."/>
            <person name="Ward D."/>
            <person name="Feldgarden M."/>
            <person name="Gevers D."/>
            <person name="Sizova M."/>
            <person name="Hazen A."/>
            <person name="Epstein S."/>
            <person name="Young S.K."/>
            <person name="Zeng Q."/>
            <person name="Gargeya S."/>
            <person name="Fitzgerald M."/>
            <person name="Haas B."/>
            <person name="Abouelleil A."/>
            <person name="Alvarado L."/>
            <person name="Arachchi H.M."/>
            <person name="Berlin A."/>
            <person name="Brown A."/>
            <person name="Chapman S.B."/>
            <person name="Chen Z."/>
            <person name="Dunbar C."/>
            <person name="Freedman E."/>
            <person name="Gearin G."/>
            <person name="Gellesch M."/>
            <person name="Goldberg J."/>
            <person name="Griggs A."/>
            <person name="Gujja S."/>
            <person name="Heiman D."/>
            <person name="Howarth C."/>
            <person name="Larson L."/>
            <person name="Lui A."/>
            <person name="MacDonald P.J.P."/>
            <person name="Montmayeur A."/>
            <person name="Murphy C."/>
            <person name="Neiman D."/>
            <person name="Pearson M."/>
            <person name="Priest M."/>
            <person name="Roberts A."/>
            <person name="Saif S."/>
            <person name="Shea T."/>
            <person name="Shenoy N."/>
            <person name="Sisk P."/>
            <person name="Stolte C."/>
            <person name="Sykes S."/>
            <person name="Wortman J."/>
            <person name="Nusbaum C."/>
            <person name="Birren B."/>
        </authorList>
    </citation>
    <scope>NUCLEOTIDE SEQUENCE [LARGE SCALE GENOMIC DNA]</scope>
    <source>
        <strain evidence="2 3">ACC19a</strain>
    </source>
</reference>
<gene>
    <name evidence="2" type="ORF">HMPREF9629_01995</name>
</gene>
<protein>
    <submittedName>
        <fullName evidence="2">Uncharacterized protein</fullName>
    </submittedName>
</protein>
<keyword evidence="1" id="KW-0472">Membrane</keyword>
<dbReference type="RefSeq" id="WP_009526211.1">
    <property type="nucleotide sequence ID" value="NZ_JH414564.1"/>
</dbReference>
<dbReference type="HOGENOM" id="CLU_1141742_0_0_9"/>